<proteinExistence type="predicted"/>
<dbReference type="RefSeq" id="WP_099698455.1">
    <property type="nucleotide sequence ID" value="NZ_NOVD01000032.1"/>
</dbReference>
<feature type="region of interest" description="Disordered" evidence="1">
    <location>
        <begin position="97"/>
        <end position="129"/>
    </location>
</feature>
<dbReference type="AlphaFoldDB" id="A0A2A5J413"/>
<organism evidence="2 3">
    <name type="scientific">Rhodococcus qingshengii</name>
    <dbReference type="NCBI Taxonomy" id="334542"/>
    <lineage>
        <taxon>Bacteria</taxon>
        <taxon>Bacillati</taxon>
        <taxon>Actinomycetota</taxon>
        <taxon>Actinomycetes</taxon>
        <taxon>Mycobacteriales</taxon>
        <taxon>Nocardiaceae</taxon>
        <taxon>Rhodococcus</taxon>
        <taxon>Rhodococcus erythropolis group</taxon>
    </lineage>
</organism>
<evidence type="ECO:0000313" key="3">
    <source>
        <dbReference type="Proteomes" id="UP000230886"/>
    </source>
</evidence>
<evidence type="ECO:0000256" key="1">
    <source>
        <dbReference type="SAM" id="MobiDB-lite"/>
    </source>
</evidence>
<dbReference type="Proteomes" id="UP000230886">
    <property type="component" value="Unassembled WGS sequence"/>
</dbReference>
<reference evidence="2 3" key="1">
    <citation type="submission" date="2017-07" db="EMBL/GenBank/DDBJ databases">
        <title>Draft sequence of Rhodococcus enclensis 23b-28.</title>
        <authorList>
            <person name="Besaury L."/>
            <person name="Sancelme M."/>
            <person name="Amato P."/>
            <person name="Lallement A."/>
            <person name="Delort A.-M."/>
        </authorList>
    </citation>
    <scope>NUCLEOTIDE SEQUENCE [LARGE SCALE GENOMIC DNA]</scope>
    <source>
        <strain evidence="2 3">23b-28</strain>
    </source>
</reference>
<dbReference type="EMBL" id="NOVD01000032">
    <property type="protein sequence ID" value="PCK24338.1"/>
    <property type="molecule type" value="Genomic_DNA"/>
</dbReference>
<protein>
    <submittedName>
        <fullName evidence="2">Uncharacterized protein</fullName>
    </submittedName>
</protein>
<evidence type="ECO:0000313" key="2">
    <source>
        <dbReference type="EMBL" id="PCK24338.1"/>
    </source>
</evidence>
<accession>A0A2A5J413</accession>
<comment type="caution">
    <text evidence="2">The sequence shown here is derived from an EMBL/GenBank/DDBJ whole genome shotgun (WGS) entry which is preliminary data.</text>
</comment>
<gene>
    <name evidence="2" type="ORF">CHR55_26500</name>
</gene>
<name>A0A2A5J413_RHOSG</name>
<sequence length="129" mass="13337">MATTKISAAEKAASAYRAALVENSVETLVGDLAVKMGEWKLAREARERGQRELIAREEATENAVAAAYEAAREGGAKVSALEKIDLKPTAALAAVSKRAKAGKEKGNIVSPSAPTSPPTPVATGTNPAH</sequence>